<protein>
    <submittedName>
        <fullName evidence="1">Methyltransferase</fullName>
    </submittedName>
</protein>
<dbReference type="SUPFAM" id="SSF53335">
    <property type="entry name" value="S-adenosyl-L-methionine-dependent methyltransferases"/>
    <property type="match status" value="1"/>
</dbReference>
<dbReference type="AlphaFoldDB" id="A0A9P3PGR7"/>
<dbReference type="CDD" id="cd02440">
    <property type="entry name" value="AdoMet_MTases"/>
    <property type="match status" value="1"/>
</dbReference>
<dbReference type="Pfam" id="PF13489">
    <property type="entry name" value="Methyltransf_23"/>
    <property type="match status" value="1"/>
</dbReference>
<accession>A0A9P3PGR7</accession>
<dbReference type="OrthoDB" id="2013972at2759"/>
<dbReference type="InterPro" id="IPR029063">
    <property type="entry name" value="SAM-dependent_MTases_sf"/>
</dbReference>
<evidence type="ECO:0000313" key="2">
    <source>
        <dbReference type="Proteomes" id="UP001063166"/>
    </source>
</evidence>
<sequence>MLGFMSYPVPFSYSANVDSDNDDSDIASVTSVPIFTPPPSVGASSHTSYDVSMRSGSPAPSVFSVTSSIRAQAVKHEFGRGINNYSEVYRLPADEEELDRLEKQHQMFKELMGNYPPPMFEVMANDVPGETKACLDLGCGSGGWILDTSRDFPLSQNVAVDLVPMQNLAMPPNCRSEVDDINLGLEHFYGDFNVVHAQLIASGIRDFHNLINQISRVLRPGGLIILIEWDFHSYDIDRQRITVGTHELKGPWWPRWLAFAQIAIRNSGGSVEAAENIGPWVTNHPAFEDAVYDDFWVPTCHWPVGDDFQMRLGATMRDDICAFLKSGRPLLLGSGVPEAIVDELEYNATMELKTACSPQYIRLQRIYARKRHS</sequence>
<comment type="caution">
    <text evidence="1">The sequence shown here is derived from an EMBL/GenBank/DDBJ whole genome shotgun (WGS) entry which is preliminary data.</text>
</comment>
<keyword evidence="2" id="KW-1185">Reference proteome</keyword>
<dbReference type="Proteomes" id="UP001063166">
    <property type="component" value="Unassembled WGS sequence"/>
</dbReference>
<name>A0A9P3PGR7_LYOSH</name>
<dbReference type="GO" id="GO:0008168">
    <property type="term" value="F:methyltransferase activity"/>
    <property type="evidence" value="ECO:0007669"/>
    <property type="project" value="UniProtKB-KW"/>
</dbReference>
<gene>
    <name evidence="1" type="ORF">LshimejAT787_0300480</name>
</gene>
<organism evidence="1 2">
    <name type="scientific">Lyophyllum shimeji</name>
    <name type="common">Hon-shimeji</name>
    <name type="synonym">Tricholoma shimeji</name>
    <dbReference type="NCBI Taxonomy" id="47721"/>
    <lineage>
        <taxon>Eukaryota</taxon>
        <taxon>Fungi</taxon>
        <taxon>Dikarya</taxon>
        <taxon>Basidiomycota</taxon>
        <taxon>Agaricomycotina</taxon>
        <taxon>Agaricomycetes</taxon>
        <taxon>Agaricomycetidae</taxon>
        <taxon>Agaricales</taxon>
        <taxon>Tricholomatineae</taxon>
        <taxon>Lyophyllaceae</taxon>
        <taxon>Lyophyllum</taxon>
    </lineage>
</organism>
<keyword evidence="1" id="KW-0489">Methyltransferase</keyword>
<dbReference type="PANTHER" id="PTHR43591">
    <property type="entry name" value="METHYLTRANSFERASE"/>
    <property type="match status" value="1"/>
</dbReference>
<dbReference type="PANTHER" id="PTHR43591:SF24">
    <property type="entry name" value="2-METHOXY-6-POLYPRENYL-1,4-BENZOQUINOL METHYLASE, MITOCHONDRIAL"/>
    <property type="match status" value="1"/>
</dbReference>
<dbReference type="EMBL" id="BRPK01000003">
    <property type="protein sequence ID" value="GLB35760.1"/>
    <property type="molecule type" value="Genomic_DNA"/>
</dbReference>
<dbReference type="Gene3D" id="3.40.50.150">
    <property type="entry name" value="Vaccinia Virus protein VP39"/>
    <property type="match status" value="1"/>
</dbReference>
<proteinExistence type="predicted"/>
<evidence type="ECO:0000313" key="1">
    <source>
        <dbReference type="EMBL" id="GLB35760.1"/>
    </source>
</evidence>
<reference evidence="1" key="1">
    <citation type="submission" date="2022-07" db="EMBL/GenBank/DDBJ databases">
        <title>The genome of Lyophyllum shimeji provides insight into the initial evolution of ectomycorrhizal fungal genome.</title>
        <authorList>
            <person name="Kobayashi Y."/>
            <person name="Shibata T."/>
            <person name="Hirakawa H."/>
            <person name="Shigenobu S."/>
            <person name="Nishiyama T."/>
            <person name="Yamada A."/>
            <person name="Hasebe M."/>
            <person name="Kawaguchi M."/>
        </authorList>
    </citation>
    <scope>NUCLEOTIDE SEQUENCE</scope>
    <source>
        <strain evidence="1">AT787</strain>
    </source>
</reference>
<keyword evidence="1" id="KW-0808">Transferase</keyword>
<dbReference type="GO" id="GO:0032259">
    <property type="term" value="P:methylation"/>
    <property type="evidence" value="ECO:0007669"/>
    <property type="project" value="UniProtKB-KW"/>
</dbReference>